<evidence type="ECO:0000256" key="2">
    <source>
        <dbReference type="ARBA" id="ARBA00022679"/>
    </source>
</evidence>
<evidence type="ECO:0000256" key="4">
    <source>
        <dbReference type="ARBA" id="ARBA00022984"/>
    </source>
</evidence>
<reference evidence="9 10" key="1">
    <citation type="submission" date="2018-03" db="EMBL/GenBank/DDBJ databases">
        <title>Genomic Encyclopedia of Type Strains, Phase III (KMG-III): the genomes of soil and plant-associated and newly described type strains.</title>
        <authorList>
            <person name="Whitman W."/>
        </authorList>
    </citation>
    <scope>NUCLEOTIDE SEQUENCE [LARGE SCALE GENOMIC DNA]</scope>
    <source>
        <strain evidence="9 10">CGMCC 4.7125</strain>
    </source>
</reference>
<evidence type="ECO:0000313" key="10">
    <source>
        <dbReference type="Proteomes" id="UP000238362"/>
    </source>
</evidence>
<proteinExistence type="predicted"/>
<feature type="region of interest" description="Disordered" evidence="7">
    <location>
        <begin position="21"/>
        <end position="50"/>
    </location>
</feature>
<evidence type="ECO:0000256" key="3">
    <source>
        <dbReference type="ARBA" id="ARBA00022960"/>
    </source>
</evidence>
<dbReference type="InterPro" id="IPR038063">
    <property type="entry name" value="Transpep_catalytic_dom"/>
</dbReference>
<keyword evidence="4 6" id="KW-0573">Peptidoglycan synthesis</keyword>
<dbReference type="GO" id="GO:0016740">
    <property type="term" value="F:transferase activity"/>
    <property type="evidence" value="ECO:0007669"/>
    <property type="project" value="UniProtKB-KW"/>
</dbReference>
<dbReference type="InterPro" id="IPR050979">
    <property type="entry name" value="LD-transpeptidase"/>
</dbReference>
<evidence type="ECO:0000256" key="1">
    <source>
        <dbReference type="ARBA" id="ARBA00004752"/>
    </source>
</evidence>
<dbReference type="Gene3D" id="2.40.440.10">
    <property type="entry name" value="L,D-transpeptidase catalytic domain-like"/>
    <property type="match status" value="1"/>
</dbReference>
<dbReference type="UniPathway" id="UPA00219"/>
<dbReference type="PANTHER" id="PTHR30582">
    <property type="entry name" value="L,D-TRANSPEPTIDASE"/>
    <property type="match status" value="1"/>
</dbReference>
<evidence type="ECO:0000256" key="5">
    <source>
        <dbReference type="ARBA" id="ARBA00023316"/>
    </source>
</evidence>
<evidence type="ECO:0000313" key="9">
    <source>
        <dbReference type="EMBL" id="PRX43299.1"/>
    </source>
</evidence>
<gene>
    <name evidence="9" type="ORF">B0I33_11632</name>
</gene>
<dbReference type="GO" id="GO:0018104">
    <property type="term" value="P:peptidoglycan-protein cross-linking"/>
    <property type="evidence" value="ECO:0007669"/>
    <property type="project" value="TreeGrafter"/>
</dbReference>
<dbReference type="AlphaFoldDB" id="A0A2T0LKC8"/>
<comment type="pathway">
    <text evidence="1 6">Cell wall biogenesis; peptidoglycan biosynthesis.</text>
</comment>
<dbReference type="InterPro" id="IPR036365">
    <property type="entry name" value="PGBD-like_sf"/>
</dbReference>
<keyword evidence="5 6" id="KW-0961">Cell wall biogenesis/degradation</keyword>
<evidence type="ECO:0000256" key="6">
    <source>
        <dbReference type="PROSITE-ProRule" id="PRU01373"/>
    </source>
</evidence>
<feature type="active site" description="Nucleophile" evidence="6">
    <location>
        <position position="206"/>
    </location>
</feature>
<dbReference type="PANTHER" id="PTHR30582:SF2">
    <property type="entry name" value="L,D-TRANSPEPTIDASE YCIB-RELATED"/>
    <property type="match status" value="1"/>
</dbReference>
<dbReference type="GO" id="GO:0071555">
    <property type="term" value="P:cell wall organization"/>
    <property type="evidence" value="ECO:0007669"/>
    <property type="project" value="UniProtKB-UniRule"/>
</dbReference>
<dbReference type="Pfam" id="PF03734">
    <property type="entry name" value="YkuD"/>
    <property type="match status" value="1"/>
</dbReference>
<comment type="caution">
    <text evidence="9">The sequence shown here is derived from an EMBL/GenBank/DDBJ whole genome shotgun (WGS) entry which is preliminary data.</text>
</comment>
<evidence type="ECO:0000256" key="7">
    <source>
        <dbReference type="SAM" id="MobiDB-lite"/>
    </source>
</evidence>
<feature type="domain" description="L,D-TPase catalytic" evidence="8">
    <location>
        <begin position="121"/>
        <end position="230"/>
    </location>
</feature>
<dbReference type="Pfam" id="PF01471">
    <property type="entry name" value="PG_binding_1"/>
    <property type="match status" value="1"/>
</dbReference>
<evidence type="ECO:0000259" key="8">
    <source>
        <dbReference type="PROSITE" id="PS52029"/>
    </source>
</evidence>
<dbReference type="SUPFAM" id="SSF47090">
    <property type="entry name" value="PGBD-like"/>
    <property type="match status" value="1"/>
</dbReference>
<dbReference type="GO" id="GO:0008360">
    <property type="term" value="P:regulation of cell shape"/>
    <property type="evidence" value="ECO:0007669"/>
    <property type="project" value="UniProtKB-UniRule"/>
</dbReference>
<dbReference type="PROSITE" id="PS52029">
    <property type="entry name" value="LD_TPASE"/>
    <property type="match status" value="1"/>
</dbReference>
<keyword evidence="2" id="KW-0808">Transferase</keyword>
<dbReference type="GO" id="GO:0005576">
    <property type="term" value="C:extracellular region"/>
    <property type="evidence" value="ECO:0007669"/>
    <property type="project" value="TreeGrafter"/>
</dbReference>
<dbReference type="SUPFAM" id="SSF141523">
    <property type="entry name" value="L,D-transpeptidase catalytic domain-like"/>
    <property type="match status" value="1"/>
</dbReference>
<protein>
    <submittedName>
        <fullName evidence="9">Putative peptidoglycan binding protein</fullName>
    </submittedName>
</protein>
<keyword evidence="10" id="KW-1185">Reference proteome</keyword>
<name>A0A2T0LKC8_9PSEU</name>
<accession>A0A2T0LKC8</accession>
<dbReference type="InterPro" id="IPR036366">
    <property type="entry name" value="PGBDSf"/>
</dbReference>
<dbReference type="InterPro" id="IPR002477">
    <property type="entry name" value="Peptidoglycan-bd-like"/>
</dbReference>
<feature type="active site" description="Proton donor/acceptor" evidence="6">
    <location>
        <position position="192"/>
    </location>
</feature>
<dbReference type="Gene3D" id="1.10.101.10">
    <property type="entry name" value="PGBD-like superfamily/PGBD"/>
    <property type="match status" value="1"/>
</dbReference>
<dbReference type="CDD" id="cd16913">
    <property type="entry name" value="YkuD_like"/>
    <property type="match status" value="1"/>
</dbReference>
<dbReference type="InterPro" id="IPR005490">
    <property type="entry name" value="LD_TPept_cat_dom"/>
</dbReference>
<sequence length="232" mass="24828">MSLAVALLAAGLTASQLVGGEQPADAGQHVPRAAPGEREQVRPGARTPAEPFEVGAVQHTLRGLGYQVREVSGVVDDETRHAVVAFQKVQGLPRTGVLDPDTLAALEDPAVPRPRSAGRGFHVEVDLTTQVAYTVVDGEVRRIYDASTGREPAKRTPVGEFTVRYQIDGMRYAPLGPLYRPSYITDTGIALHGGEPVEPWPASNGCVRLTDPSVDELFGKLRPGTTVVVYRS</sequence>
<dbReference type="EMBL" id="PVNH01000016">
    <property type="protein sequence ID" value="PRX43299.1"/>
    <property type="molecule type" value="Genomic_DNA"/>
</dbReference>
<organism evidence="9 10">
    <name type="scientific">Prauserella shujinwangii</name>
    <dbReference type="NCBI Taxonomy" id="1453103"/>
    <lineage>
        <taxon>Bacteria</taxon>
        <taxon>Bacillati</taxon>
        <taxon>Actinomycetota</taxon>
        <taxon>Actinomycetes</taxon>
        <taxon>Pseudonocardiales</taxon>
        <taxon>Pseudonocardiaceae</taxon>
        <taxon>Prauserella</taxon>
    </lineage>
</organism>
<keyword evidence="3 6" id="KW-0133">Cell shape</keyword>
<dbReference type="Proteomes" id="UP000238362">
    <property type="component" value="Unassembled WGS sequence"/>
</dbReference>
<dbReference type="GO" id="GO:0071972">
    <property type="term" value="F:peptidoglycan L,D-transpeptidase activity"/>
    <property type="evidence" value="ECO:0007669"/>
    <property type="project" value="TreeGrafter"/>
</dbReference>